<evidence type="ECO:0000256" key="1">
    <source>
        <dbReference type="SAM" id="Phobius"/>
    </source>
</evidence>
<evidence type="ECO:0008006" key="4">
    <source>
        <dbReference type="Google" id="ProtNLM"/>
    </source>
</evidence>
<keyword evidence="1" id="KW-0812">Transmembrane</keyword>
<proteinExistence type="predicted"/>
<evidence type="ECO:0000313" key="3">
    <source>
        <dbReference type="Proteomes" id="UP000177996"/>
    </source>
</evidence>
<organism evidence="2 3">
    <name type="scientific">Candidatus Lloydbacteria bacterium RIFCSPHIGHO2_02_FULL_50_13</name>
    <dbReference type="NCBI Taxonomy" id="1798661"/>
    <lineage>
        <taxon>Bacteria</taxon>
        <taxon>Candidatus Lloydiibacteriota</taxon>
    </lineage>
</organism>
<gene>
    <name evidence="2" type="ORF">A3D65_01685</name>
</gene>
<dbReference type="STRING" id="1798661.A3D65_01685"/>
<reference evidence="2 3" key="1">
    <citation type="journal article" date="2016" name="Nat. Commun.">
        <title>Thousands of microbial genomes shed light on interconnected biogeochemical processes in an aquifer system.</title>
        <authorList>
            <person name="Anantharaman K."/>
            <person name="Brown C.T."/>
            <person name="Hug L.A."/>
            <person name="Sharon I."/>
            <person name="Castelle C.J."/>
            <person name="Probst A.J."/>
            <person name="Thomas B.C."/>
            <person name="Singh A."/>
            <person name="Wilkins M.J."/>
            <person name="Karaoz U."/>
            <person name="Brodie E.L."/>
            <person name="Williams K.H."/>
            <person name="Hubbard S.S."/>
            <person name="Banfield J.F."/>
        </authorList>
    </citation>
    <scope>NUCLEOTIDE SEQUENCE [LARGE SCALE GENOMIC DNA]</scope>
</reference>
<keyword evidence="1" id="KW-1133">Transmembrane helix</keyword>
<dbReference type="Proteomes" id="UP000177996">
    <property type="component" value="Unassembled WGS sequence"/>
</dbReference>
<protein>
    <recommendedName>
        <fullName evidence="4">Type 4 fimbrial biogenesis protein PilX N-terminal domain-containing protein</fullName>
    </recommendedName>
</protein>
<evidence type="ECO:0000313" key="2">
    <source>
        <dbReference type="EMBL" id="OGZ10731.1"/>
    </source>
</evidence>
<keyword evidence="1" id="KW-0472">Membrane</keyword>
<name>A0A1G2DCR8_9BACT</name>
<comment type="caution">
    <text evidence="2">The sequence shown here is derived from an EMBL/GenBank/DDBJ whole genome shotgun (WGS) entry which is preliminary data.</text>
</comment>
<accession>A0A1G2DCR8</accession>
<sequence>MYYTFKQFHNKKEHANADSPSATFRRHKSGAGFVALMSSIIISVMLMMMVFSVSTSSFYARLDAMGKEHKRESLELAESCMNIAFLRLGEDDSWKPAVTGDSVTLGNNTCVIDSVEAFSSGYPKILNIKTRAERLGAWSNVKAGIMIEDPNAPPRTLPAPPRIAINFWEEVAAP</sequence>
<dbReference type="AlphaFoldDB" id="A0A1G2DCR8"/>
<feature type="transmembrane region" description="Helical" evidence="1">
    <location>
        <begin position="33"/>
        <end position="60"/>
    </location>
</feature>
<dbReference type="EMBL" id="MHLL01000003">
    <property type="protein sequence ID" value="OGZ10731.1"/>
    <property type="molecule type" value="Genomic_DNA"/>
</dbReference>